<keyword evidence="1" id="KW-0813">Transport</keyword>
<dbReference type="FunFam" id="1.10.3520.10:FF:000001">
    <property type="entry name" value="Pleckstrin domain-containing family A member 8"/>
    <property type="match status" value="1"/>
</dbReference>
<dbReference type="Pfam" id="PF08718">
    <property type="entry name" value="GLTP"/>
    <property type="match status" value="1"/>
</dbReference>
<name>A0A1D8NP41_YARLL</name>
<feature type="region of interest" description="Disordered" evidence="2">
    <location>
        <begin position="1"/>
        <end position="24"/>
    </location>
</feature>
<evidence type="ECO:0000313" key="4">
    <source>
        <dbReference type="EMBL" id="AOW07396.1"/>
    </source>
</evidence>
<dbReference type="eggNOG" id="KOG3221">
    <property type="taxonomic scope" value="Eukaryota"/>
</dbReference>
<protein>
    <recommendedName>
        <fullName evidence="3">Glycolipid transfer protein domain-containing protein</fullName>
    </recommendedName>
</protein>
<feature type="domain" description="Glycolipid transfer protein" evidence="3">
    <location>
        <begin position="84"/>
        <end position="222"/>
    </location>
</feature>
<dbReference type="RefSeq" id="XP_505599.3">
    <property type="nucleotide sequence ID" value="XM_505599.3"/>
</dbReference>
<evidence type="ECO:0000256" key="1">
    <source>
        <dbReference type="ARBA" id="ARBA00022448"/>
    </source>
</evidence>
<dbReference type="EMBL" id="CP017558">
    <property type="protein sequence ID" value="AOW07396.1"/>
    <property type="molecule type" value="Genomic_DNA"/>
</dbReference>
<dbReference type="VEuPathDB" id="FungiDB:YALI1_F25182g"/>
<dbReference type="PANTHER" id="PTHR10219:SF25">
    <property type="entry name" value="PLECKSTRIN HOMOLOGY DOMAIN-CONTAINING FAMILY A MEMBER 8"/>
    <property type="match status" value="1"/>
</dbReference>
<dbReference type="OMA" id="EMHGAEW"/>
<sequence length="259" mass="29449">MLHHVQMSFQRPHPSPSQSHTQHFKLTRRTTFCSVPTLTREPSPRLAHILALVDYSTSKTSTMATFFEKNKKNFQDVTIVEGKVDTSQFLDASKDLVGLFDLFGSTAFGVVQSDMNGNIKKIQDRLMTNPIQNGTLQDLVLAEKGEKTKTATQGLLWLMRGLEFTAVGLRRQIDNKDEELAKSFTEAYNATLTKHHSMLVRPIFKLAMKSCPYRKDLFEKLGQDQTLVWEQFVAWVEGLEKIVDIIKAFYLEGNYGKGL</sequence>
<organism evidence="4 5">
    <name type="scientific">Yarrowia lipolytica</name>
    <name type="common">Candida lipolytica</name>
    <dbReference type="NCBI Taxonomy" id="4952"/>
    <lineage>
        <taxon>Eukaryota</taxon>
        <taxon>Fungi</taxon>
        <taxon>Dikarya</taxon>
        <taxon>Ascomycota</taxon>
        <taxon>Saccharomycotina</taxon>
        <taxon>Dipodascomycetes</taxon>
        <taxon>Dipodascales</taxon>
        <taxon>Dipodascales incertae sedis</taxon>
        <taxon>Yarrowia</taxon>
    </lineage>
</organism>
<dbReference type="GO" id="GO:0016020">
    <property type="term" value="C:membrane"/>
    <property type="evidence" value="ECO:0007669"/>
    <property type="project" value="TreeGrafter"/>
</dbReference>
<dbReference type="Proteomes" id="UP000182444">
    <property type="component" value="Chromosome 1F"/>
</dbReference>
<dbReference type="InterPro" id="IPR036497">
    <property type="entry name" value="GLTP_sf"/>
</dbReference>
<dbReference type="KEGG" id="yli:2908001"/>
<dbReference type="InterPro" id="IPR014830">
    <property type="entry name" value="Glycolipid_transfer_prot_dom"/>
</dbReference>
<dbReference type="SUPFAM" id="SSF110004">
    <property type="entry name" value="Glycolipid transfer protein, GLTP"/>
    <property type="match status" value="1"/>
</dbReference>
<evidence type="ECO:0000259" key="3">
    <source>
        <dbReference type="Pfam" id="PF08718"/>
    </source>
</evidence>
<reference evidence="4 5" key="1">
    <citation type="journal article" date="2016" name="PLoS ONE">
        <title>Sequence Assembly of Yarrowia lipolytica Strain W29/CLIB89 Shows Transposable Element Diversity.</title>
        <authorList>
            <person name="Magnan C."/>
            <person name="Yu J."/>
            <person name="Chang I."/>
            <person name="Jahn E."/>
            <person name="Kanomata Y."/>
            <person name="Wu J."/>
            <person name="Zeller M."/>
            <person name="Oakes M."/>
            <person name="Baldi P."/>
            <person name="Sandmeyer S."/>
        </authorList>
    </citation>
    <scope>NUCLEOTIDE SEQUENCE [LARGE SCALE GENOMIC DNA]</scope>
    <source>
        <strain evidence="5">CLIB89(W29)</strain>
    </source>
</reference>
<dbReference type="GO" id="GO:1902388">
    <property type="term" value="F:ceramide 1-phosphate transfer activity"/>
    <property type="evidence" value="ECO:0007669"/>
    <property type="project" value="TreeGrafter"/>
</dbReference>
<dbReference type="AlphaFoldDB" id="A0A1D8NP41"/>
<gene>
    <name evidence="4" type="ORF">YALI1_F25182g</name>
</gene>
<dbReference type="PANTHER" id="PTHR10219">
    <property type="entry name" value="GLYCOLIPID TRANSFER PROTEIN-RELATED"/>
    <property type="match status" value="1"/>
</dbReference>
<dbReference type="GO" id="GO:1902387">
    <property type="term" value="F:ceramide 1-phosphate binding"/>
    <property type="evidence" value="ECO:0007669"/>
    <property type="project" value="TreeGrafter"/>
</dbReference>
<proteinExistence type="predicted"/>
<evidence type="ECO:0000313" key="5">
    <source>
        <dbReference type="Proteomes" id="UP000182444"/>
    </source>
</evidence>
<accession>A0A1D8NP41</accession>
<dbReference type="VEuPathDB" id="FungiDB:YALI0_F18898g"/>
<evidence type="ECO:0000256" key="2">
    <source>
        <dbReference type="SAM" id="MobiDB-lite"/>
    </source>
</evidence>
<dbReference type="GO" id="GO:0005829">
    <property type="term" value="C:cytosol"/>
    <property type="evidence" value="ECO:0007669"/>
    <property type="project" value="TreeGrafter"/>
</dbReference>
<dbReference type="Gene3D" id="1.10.3520.10">
    <property type="entry name" value="Glycolipid transfer protein"/>
    <property type="match status" value="1"/>
</dbReference>
<dbReference type="GeneID" id="2908001"/>